<gene>
    <name evidence="1" type="ORF">K227x_15780</name>
</gene>
<organism evidence="1 2">
    <name type="scientific">Rubripirellula lacrimiformis</name>
    <dbReference type="NCBI Taxonomy" id="1930273"/>
    <lineage>
        <taxon>Bacteria</taxon>
        <taxon>Pseudomonadati</taxon>
        <taxon>Planctomycetota</taxon>
        <taxon>Planctomycetia</taxon>
        <taxon>Pirellulales</taxon>
        <taxon>Pirellulaceae</taxon>
        <taxon>Rubripirellula</taxon>
    </lineage>
</organism>
<name>A0A517N7S4_9BACT</name>
<reference evidence="1 2" key="1">
    <citation type="submission" date="2019-02" db="EMBL/GenBank/DDBJ databases">
        <title>Deep-cultivation of Planctomycetes and their phenomic and genomic characterization uncovers novel biology.</title>
        <authorList>
            <person name="Wiegand S."/>
            <person name="Jogler M."/>
            <person name="Boedeker C."/>
            <person name="Pinto D."/>
            <person name="Vollmers J."/>
            <person name="Rivas-Marin E."/>
            <person name="Kohn T."/>
            <person name="Peeters S.H."/>
            <person name="Heuer A."/>
            <person name="Rast P."/>
            <person name="Oberbeckmann S."/>
            <person name="Bunk B."/>
            <person name="Jeske O."/>
            <person name="Meyerdierks A."/>
            <person name="Storesund J.E."/>
            <person name="Kallscheuer N."/>
            <person name="Luecker S."/>
            <person name="Lage O.M."/>
            <person name="Pohl T."/>
            <person name="Merkel B.J."/>
            <person name="Hornburger P."/>
            <person name="Mueller R.-W."/>
            <person name="Bruemmer F."/>
            <person name="Labrenz M."/>
            <person name="Spormann A.M."/>
            <person name="Op den Camp H."/>
            <person name="Overmann J."/>
            <person name="Amann R."/>
            <person name="Jetten M.S.M."/>
            <person name="Mascher T."/>
            <person name="Medema M.H."/>
            <person name="Devos D.P."/>
            <person name="Kaster A.-K."/>
            <person name="Ovreas L."/>
            <person name="Rohde M."/>
            <person name="Galperin M.Y."/>
            <person name="Jogler C."/>
        </authorList>
    </citation>
    <scope>NUCLEOTIDE SEQUENCE [LARGE SCALE GENOMIC DNA]</scope>
    <source>
        <strain evidence="1 2">K22_7</strain>
    </source>
</reference>
<evidence type="ECO:0000313" key="2">
    <source>
        <dbReference type="Proteomes" id="UP000318538"/>
    </source>
</evidence>
<dbReference type="Proteomes" id="UP000318538">
    <property type="component" value="Chromosome"/>
</dbReference>
<dbReference type="EMBL" id="CP036525">
    <property type="protein sequence ID" value="QDT03196.1"/>
    <property type="molecule type" value="Genomic_DNA"/>
</dbReference>
<dbReference type="KEGG" id="rlc:K227x_15780"/>
<evidence type="ECO:0000313" key="1">
    <source>
        <dbReference type="EMBL" id="QDT03196.1"/>
    </source>
</evidence>
<protein>
    <submittedName>
        <fullName evidence="1">Uncharacterized protein</fullName>
    </submittedName>
</protein>
<accession>A0A517N7S4</accession>
<proteinExistence type="predicted"/>
<keyword evidence="2" id="KW-1185">Reference proteome</keyword>
<dbReference type="AlphaFoldDB" id="A0A517N7S4"/>
<sequence>MPTRKGIKDENLSKQGGRKATFRAVNTKVNSRSQRPVHSIRSLESDKTGELVITASFNVRMRRLAVLEDLQDVPKPRHRQDS</sequence>